<keyword evidence="2" id="KW-1185">Reference proteome</keyword>
<evidence type="ECO:0000313" key="1">
    <source>
        <dbReference type="EMBL" id="KAJ3055062.1"/>
    </source>
</evidence>
<protein>
    <submittedName>
        <fullName evidence="1">Uncharacterized protein</fullName>
    </submittedName>
</protein>
<dbReference type="SUPFAM" id="SSF48452">
    <property type="entry name" value="TPR-like"/>
    <property type="match status" value="1"/>
</dbReference>
<dbReference type="InterPro" id="IPR011990">
    <property type="entry name" value="TPR-like_helical_dom_sf"/>
</dbReference>
<name>A0AAD5SI21_9FUNG</name>
<sequence length="281" mass="30315">MEALLADLLDLKGRDQYNRGRDLARQGIELASIRSTHGAALSLQGPNDEKAANSIAAAVLIGGIGGLQELRVDILADLVHSRLRYAKDALSTHVLYAFFLAGSQPSEAISTIFTAIEYTESIQNDKVLSRLLTMRGWLHAMAKDPGVAELAEADFTSAIKLDESNLGALRLHARTCIALKQHSAAVDDLNAFVAKVKADNIEDMPGVATAWYDLVEALFRRGPKAEGVGGISGLLRLMENAFEEGQKVESSSQVATSEAAEMLSAKLRSEQMIAKVRSLIR</sequence>
<evidence type="ECO:0000313" key="2">
    <source>
        <dbReference type="Proteomes" id="UP001212841"/>
    </source>
</evidence>
<dbReference type="AlphaFoldDB" id="A0AAD5SI21"/>
<reference evidence="1" key="1">
    <citation type="submission" date="2020-05" db="EMBL/GenBank/DDBJ databases">
        <title>Phylogenomic resolution of chytrid fungi.</title>
        <authorList>
            <person name="Stajich J.E."/>
            <person name="Amses K."/>
            <person name="Simmons R."/>
            <person name="Seto K."/>
            <person name="Myers J."/>
            <person name="Bonds A."/>
            <person name="Quandt C.A."/>
            <person name="Barry K."/>
            <person name="Liu P."/>
            <person name="Grigoriev I."/>
            <person name="Longcore J.E."/>
            <person name="James T.Y."/>
        </authorList>
    </citation>
    <scope>NUCLEOTIDE SEQUENCE</scope>
    <source>
        <strain evidence="1">JEL0318</strain>
    </source>
</reference>
<organism evidence="1 2">
    <name type="scientific">Rhizophlyctis rosea</name>
    <dbReference type="NCBI Taxonomy" id="64517"/>
    <lineage>
        <taxon>Eukaryota</taxon>
        <taxon>Fungi</taxon>
        <taxon>Fungi incertae sedis</taxon>
        <taxon>Chytridiomycota</taxon>
        <taxon>Chytridiomycota incertae sedis</taxon>
        <taxon>Chytridiomycetes</taxon>
        <taxon>Rhizophlyctidales</taxon>
        <taxon>Rhizophlyctidaceae</taxon>
        <taxon>Rhizophlyctis</taxon>
    </lineage>
</organism>
<dbReference type="Gene3D" id="1.25.40.10">
    <property type="entry name" value="Tetratricopeptide repeat domain"/>
    <property type="match status" value="1"/>
</dbReference>
<gene>
    <name evidence="1" type="ORF">HK097_011625</name>
</gene>
<comment type="caution">
    <text evidence="1">The sequence shown here is derived from an EMBL/GenBank/DDBJ whole genome shotgun (WGS) entry which is preliminary data.</text>
</comment>
<dbReference type="EMBL" id="JADGJD010000098">
    <property type="protein sequence ID" value="KAJ3055062.1"/>
    <property type="molecule type" value="Genomic_DNA"/>
</dbReference>
<accession>A0AAD5SI21</accession>
<proteinExistence type="predicted"/>
<dbReference type="Proteomes" id="UP001212841">
    <property type="component" value="Unassembled WGS sequence"/>
</dbReference>